<feature type="signal peptide" evidence="1">
    <location>
        <begin position="1"/>
        <end position="18"/>
    </location>
</feature>
<protein>
    <submittedName>
        <fullName evidence="3">Vitelline coat protein A</fullName>
    </submittedName>
</protein>
<dbReference type="EMBL" id="EF103368">
    <property type="protein sequence ID" value="ABO26626.1"/>
    <property type="molecule type" value="mRNA"/>
</dbReference>
<dbReference type="AlphaFoldDB" id="B6RB24"/>
<dbReference type="InterPro" id="IPR057371">
    <property type="entry name" value="VERL_C"/>
</dbReference>
<dbReference type="Pfam" id="PF25272">
    <property type="entry name" value="VERL_C"/>
    <property type="match status" value="1"/>
</dbReference>
<sequence length="359" mass="39060">MWLAVVCVLNVYCLSVFAKIPAGYILKVTPHCGDHPDRPAVVTIVTDLSIGAKAECAEKTVPFKTSDGVNFKLLVGYPGHSNPPCVFKKQQQVSTFAVKVLASYGDVGRLLPQQEEVTITCTFDAKAAGDTQAHNISQRLLTPKEIQSHMGQGSNATFTLRLTDIRGKDLASSAVHLGRTVQLRAYAVGLPQDSNMMPVSCDAVSIVSGARYSILRAGCGDGVVVSKTDGFSSFSSESRSPYFQTFKLDDDSQLRYECNFTLSKRPSGSDCQIAQCSCWGANTNCCYTCEDVHAAYADQYWEMDEELIAQCSGSPCAVNSCHNERARRNTAKNKDWSSRSDDIASIPLHPTPLFTVHTT</sequence>
<name>B6RB24_HALDI</name>
<feature type="chain" id="PRO_5002848840" evidence="1">
    <location>
        <begin position="19"/>
        <end position="359"/>
    </location>
</feature>
<evidence type="ECO:0000256" key="1">
    <source>
        <dbReference type="SAM" id="SignalP"/>
    </source>
</evidence>
<evidence type="ECO:0000259" key="2">
    <source>
        <dbReference type="Pfam" id="PF25272"/>
    </source>
</evidence>
<proteinExistence type="evidence at transcript level"/>
<evidence type="ECO:0000313" key="3">
    <source>
        <dbReference type="EMBL" id="ABO26626.1"/>
    </source>
</evidence>
<feature type="domain" description="Vitelline envelope sperm lysin receptor C-terminal" evidence="2">
    <location>
        <begin position="42"/>
        <end position="265"/>
    </location>
</feature>
<organism evidence="3">
    <name type="scientific">Haliotis discus discus</name>
    <name type="common">disc abalone</name>
    <dbReference type="NCBI Taxonomy" id="91233"/>
    <lineage>
        <taxon>Eukaryota</taxon>
        <taxon>Metazoa</taxon>
        <taxon>Spiralia</taxon>
        <taxon>Lophotrochozoa</taxon>
        <taxon>Mollusca</taxon>
        <taxon>Gastropoda</taxon>
        <taxon>Vetigastropoda</taxon>
        <taxon>Lepetellida</taxon>
        <taxon>Haliotoidea</taxon>
        <taxon>Haliotidae</taxon>
        <taxon>Haliotis</taxon>
    </lineage>
</organism>
<accession>B6RB24</accession>
<keyword evidence="1" id="KW-0732">Signal</keyword>
<reference evidence="3" key="1">
    <citation type="submission" date="2006-10" db="EMBL/GenBank/DDBJ databases">
        <title>Novel gene discovery from Haliotis discus discus by normalized cDNA library analysis.</title>
        <authorList>
            <person name="Kang H.-S."/>
            <person name="De Zoysa M."/>
            <person name="Lee J."/>
        </authorList>
    </citation>
    <scope>NUCLEOTIDE SEQUENCE</scope>
</reference>